<keyword evidence="6 7" id="KW-0472">Membrane</keyword>
<dbReference type="Pfam" id="PF07690">
    <property type="entry name" value="MFS_1"/>
    <property type="match status" value="1"/>
</dbReference>
<comment type="similarity">
    <text evidence="2">Belongs to the major facilitator superfamily.</text>
</comment>
<comment type="caution">
    <text evidence="9">The sequence shown here is derived from an EMBL/GenBank/DDBJ whole genome shotgun (WGS) entry which is preliminary data.</text>
</comment>
<evidence type="ECO:0000256" key="7">
    <source>
        <dbReference type="SAM" id="Phobius"/>
    </source>
</evidence>
<name>A0A9D9E0Z2_9SPIO</name>
<feature type="transmembrane region" description="Helical" evidence="7">
    <location>
        <begin position="343"/>
        <end position="362"/>
    </location>
</feature>
<dbReference type="Proteomes" id="UP000823615">
    <property type="component" value="Unassembled WGS sequence"/>
</dbReference>
<dbReference type="InterPro" id="IPR051788">
    <property type="entry name" value="MFS_Transporter"/>
</dbReference>
<accession>A0A9D9E0Z2</accession>
<feature type="transmembrane region" description="Helical" evidence="7">
    <location>
        <begin position="144"/>
        <end position="166"/>
    </location>
</feature>
<feature type="transmembrane region" description="Helical" evidence="7">
    <location>
        <begin position="282"/>
        <end position="300"/>
    </location>
</feature>
<dbReference type="Gene3D" id="1.20.1250.20">
    <property type="entry name" value="MFS general substrate transporter like domains"/>
    <property type="match status" value="2"/>
</dbReference>
<dbReference type="SUPFAM" id="SSF103473">
    <property type="entry name" value="MFS general substrate transporter"/>
    <property type="match status" value="1"/>
</dbReference>
<evidence type="ECO:0000313" key="10">
    <source>
        <dbReference type="Proteomes" id="UP000823615"/>
    </source>
</evidence>
<proteinExistence type="inferred from homology"/>
<feature type="domain" description="Major facilitator superfamily (MFS) profile" evidence="8">
    <location>
        <begin position="1"/>
        <end position="366"/>
    </location>
</feature>
<dbReference type="InterPro" id="IPR020846">
    <property type="entry name" value="MFS_dom"/>
</dbReference>
<dbReference type="EMBL" id="JADIMT010000104">
    <property type="protein sequence ID" value="MBO8437163.1"/>
    <property type="molecule type" value="Genomic_DNA"/>
</dbReference>
<keyword evidence="5 7" id="KW-1133">Transmembrane helix</keyword>
<comment type="subcellular location">
    <subcellularLocation>
        <location evidence="1">Endomembrane system</location>
        <topology evidence="1">Multi-pass membrane protein</topology>
    </subcellularLocation>
</comment>
<feature type="transmembrane region" description="Helical" evidence="7">
    <location>
        <begin position="312"/>
        <end position="331"/>
    </location>
</feature>
<gene>
    <name evidence="9" type="ORF">IAA97_09330</name>
</gene>
<evidence type="ECO:0000256" key="5">
    <source>
        <dbReference type="ARBA" id="ARBA00022989"/>
    </source>
</evidence>
<evidence type="ECO:0000256" key="4">
    <source>
        <dbReference type="ARBA" id="ARBA00022692"/>
    </source>
</evidence>
<evidence type="ECO:0000256" key="1">
    <source>
        <dbReference type="ARBA" id="ARBA00004127"/>
    </source>
</evidence>
<evidence type="ECO:0000256" key="2">
    <source>
        <dbReference type="ARBA" id="ARBA00008335"/>
    </source>
</evidence>
<evidence type="ECO:0000259" key="8">
    <source>
        <dbReference type="PROSITE" id="PS50850"/>
    </source>
</evidence>
<feature type="transmembrane region" description="Helical" evidence="7">
    <location>
        <begin position="59"/>
        <end position="77"/>
    </location>
</feature>
<reference evidence="9" key="2">
    <citation type="journal article" date="2021" name="PeerJ">
        <title>Extensive microbial diversity within the chicken gut microbiome revealed by metagenomics and culture.</title>
        <authorList>
            <person name="Gilroy R."/>
            <person name="Ravi A."/>
            <person name="Getino M."/>
            <person name="Pursley I."/>
            <person name="Horton D.L."/>
            <person name="Alikhan N.F."/>
            <person name="Baker D."/>
            <person name="Gharbi K."/>
            <person name="Hall N."/>
            <person name="Watson M."/>
            <person name="Adriaenssens E.M."/>
            <person name="Foster-Nyarko E."/>
            <person name="Jarju S."/>
            <person name="Secka A."/>
            <person name="Antonio M."/>
            <person name="Oren A."/>
            <person name="Chaudhuri R.R."/>
            <person name="La Ragione R."/>
            <person name="Hildebrand F."/>
            <person name="Pallen M.J."/>
        </authorList>
    </citation>
    <scope>NUCLEOTIDE SEQUENCE</scope>
    <source>
        <strain evidence="9">7293</strain>
    </source>
</reference>
<dbReference type="InterPro" id="IPR036259">
    <property type="entry name" value="MFS_trans_sf"/>
</dbReference>
<reference evidence="9" key="1">
    <citation type="submission" date="2020-10" db="EMBL/GenBank/DDBJ databases">
        <authorList>
            <person name="Gilroy R."/>
        </authorList>
    </citation>
    <scope>NUCLEOTIDE SEQUENCE</scope>
    <source>
        <strain evidence="9">7293</strain>
    </source>
</reference>
<feature type="transmembrane region" description="Helical" evidence="7">
    <location>
        <begin position="225"/>
        <end position="246"/>
    </location>
</feature>
<feature type="transmembrane region" description="Helical" evidence="7">
    <location>
        <begin position="26"/>
        <end position="47"/>
    </location>
</feature>
<dbReference type="InterPro" id="IPR011701">
    <property type="entry name" value="MFS"/>
</dbReference>
<evidence type="ECO:0000256" key="6">
    <source>
        <dbReference type="ARBA" id="ARBA00023136"/>
    </source>
</evidence>
<dbReference type="GO" id="GO:0022857">
    <property type="term" value="F:transmembrane transporter activity"/>
    <property type="evidence" value="ECO:0007669"/>
    <property type="project" value="InterPro"/>
</dbReference>
<feature type="transmembrane region" description="Helical" evidence="7">
    <location>
        <begin position="116"/>
        <end position="138"/>
    </location>
</feature>
<organism evidence="9 10">
    <name type="scientific">Candidatus Ornithospirochaeta stercoripullorum</name>
    <dbReference type="NCBI Taxonomy" id="2840899"/>
    <lineage>
        <taxon>Bacteria</taxon>
        <taxon>Pseudomonadati</taxon>
        <taxon>Spirochaetota</taxon>
        <taxon>Spirochaetia</taxon>
        <taxon>Spirochaetales</taxon>
        <taxon>Spirochaetaceae</taxon>
        <taxon>Spirochaetaceae incertae sedis</taxon>
        <taxon>Candidatus Ornithospirochaeta</taxon>
    </lineage>
</organism>
<dbReference type="GO" id="GO:0016020">
    <property type="term" value="C:membrane"/>
    <property type="evidence" value="ECO:0007669"/>
    <property type="project" value="TreeGrafter"/>
</dbReference>
<sequence>MVILGVSDALRGIFTPLFTSVFGFDMTQVGVIVSASYLGNLICLLFGGMILDKIGRKKAMALFIIALALSELLLLLGSHYAMLVLGFFLALGISTLLNTTINLISDSFSATKSLMLLNALFFLQGIGTSGSQLILSHYSSSLSVWNGVLIAMAVLLIPLAIITMKLKEEKASDKTDSKTSTGSTEKMQTGMIALIALTLGLYLIAEHGITNYIIMYGTSYLQISAAEAGLALSLYSAGLMIGRLVLGTVVDRVGAEKMIFLSLAVATVVAIATFALSILPLLFIVGLAISIVYPTTVSLVRKHAPLSLGARATTIAVSAASILDVIFNAVFGKAIDSFGYGRTMPMLCAALGISAVLMILIIPKGRKQL</sequence>
<dbReference type="GO" id="GO:0012505">
    <property type="term" value="C:endomembrane system"/>
    <property type="evidence" value="ECO:0007669"/>
    <property type="project" value="UniProtKB-SubCell"/>
</dbReference>
<evidence type="ECO:0000313" key="9">
    <source>
        <dbReference type="EMBL" id="MBO8437163.1"/>
    </source>
</evidence>
<feature type="transmembrane region" description="Helical" evidence="7">
    <location>
        <begin position="83"/>
        <end position="104"/>
    </location>
</feature>
<protein>
    <submittedName>
        <fullName evidence="9">MFS transporter</fullName>
    </submittedName>
</protein>
<keyword evidence="4 7" id="KW-0812">Transmembrane</keyword>
<dbReference type="PROSITE" id="PS50850">
    <property type="entry name" value="MFS"/>
    <property type="match status" value="1"/>
</dbReference>
<dbReference type="PANTHER" id="PTHR23514:SF3">
    <property type="entry name" value="BYPASS OF STOP CODON PROTEIN 6"/>
    <property type="match status" value="1"/>
</dbReference>
<dbReference type="PANTHER" id="PTHR23514">
    <property type="entry name" value="BYPASS OF STOP CODON PROTEIN 6"/>
    <property type="match status" value="1"/>
</dbReference>
<dbReference type="AlphaFoldDB" id="A0A9D9E0Z2"/>
<evidence type="ECO:0000256" key="3">
    <source>
        <dbReference type="ARBA" id="ARBA00022448"/>
    </source>
</evidence>
<feature type="transmembrane region" description="Helical" evidence="7">
    <location>
        <begin position="187"/>
        <end position="205"/>
    </location>
</feature>
<keyword evidence="3" id="KW-0813">Transport</keyword>